<evidence type="ECO:0000313" key="4">
    <source>
        <dbReference type="EMBL" id="MBD3365693.1"/>
    </source>
</evidence>
<comment type="caution">
    <text evidence="4">The sequence shown here is derived from an EMBL/GenBank/DDBJ whole genome shotgun (WGS) entry which is preliminary data.</text>
</comment>
<dbReference type="InterPro" id="IPR036409">
    <property type="entry name" value="Aldolase_II/adducin_N_sf"/>
</dbReference>
<dbReference type="SUPFAM" id="SSF53639">
    <property type="entry name" value="AraD/HMP-PK domain-like"/>
    <property type="match status" value="1"/>
</dbReference>
<evidence type="ECO:0000259" key="3">
    <source>
        <dbReference type="SMART" id="SM01007"/>
    </source>
</evidence>
<protein>
    <submittedName>
        <fullName evidence="4">Class II aldolase/adducin family protein</fullName>
    </submittedName>
</protein>
<dbReference type="PANTHER" id="PTHR22789:SF0">
    <property type="entry name" value="3-OXO-TETRONATE 4-PHOSPHATE DECARBOXYLASE-RELATED"/>
    <property type="match status" value="1"/>
</dbReference>
<name>A0A9D5KB77_UNCW3</name>
<proteinExistence type="predicted"/>
<keyword evidence="2" id="KW-0456">Lyase</keyword>
<dbReference type="GO" id="GO:0005829">
    <property type="term" value="C:cytosol"/>
    <property type="evidence" value="ECO:0007669"/>
    <property type="project" value="TreeGrafter"/>
</dbReference>
<feature type="domain" description="Class II aldolase/adducin N-terminal" evidence="3">
    <location>
        <begin position="190"/>
        <end position="352"/>
    </location>
</feature>
<organism evidence="4 5">
    <name type="scientific">candidate division WOR-3 bacterium</name>
    <dbReference type="NCBI Taxonomy" id="2052148"/>
    <lineage>
        <taxon>Bacteria</taxon>
        <taxon>Bacteria division WOR-3</taxon>
    </lineage>
</organism>
<gene>
    <name evidence="4" type="ORF">GF359_10815</name>
</gene>
<evidence type="ECO:0000256" key="2">
    <source>
        <dbReference type="ARBA" id="ARBA00023239"/>
    </source>
</evidence>
<dbReference type="EMBL" id="WJKJ01000357">
    <property type="protein sequence ID" value="MBD3365693.1"/>
    <property type="molecule type" value="Genomic_DNA"/>
</dbReference>
<dbReference type="GO" id="GO:0016832">
    <property type="term" value="F:aldehyde-lyase activity"/>
    <property type="evidence" value="ECO:0007669"/>
    <property type="project" value="TreeGrafter"/>
</dbReference>
<dbReference type="GO" id="GO:0046872">
    <property type="term" value="F:metal ion binding"/>
    <property type="evidence" value="ECO:0007669"/>
    <property type="project" value="UniProtKB-KW"/>
</dbReference>
<dbReference type="SMART" id="SM01007">
    <property type="entry name" value="Aldolase_II"/>
    <property type="match status" value="1"/>
</dbReference>
<dbReference type="Pfam" id="PF00596">
    <property type="entry name" value="Aldolase_II"/>
    <property type="match status" value="1"/>
</dbReference>
<reference evidence="4" key="1">
    <citation type="submission" date="2019-11" db="EMBL/GenBank/DDBJ databases">
        <title>Microbial mats filling the niche in hypersaline microbial mats.</title>
        <authorList>
            <person name="Wong H.L."/>
            <person name="Macleod F.I."/>
            <person name="White R.A. III"/>
            <person name="Burns B.P."/>
        </authorList>
    </citation>
    <scope>NUCLEOTIDE SEQUENCE</scope>
    <source>
        <strain evidence="4">Bin_327</strain>
    </source>
</reference>
<dbReference type="Gene3D" id="3.40.225.10">
    <property type="entry name" value="Class II aldolase/adducin N-terminal domain"/>
    <property type="match status" value="1"/>
</dbReference>
<dbReference type="PANTHER" id="PTHR22789">
    <property type="entry name" value="FUCULOSE PHOSPHATE ALDOLASE"/>
    <property type="match status" value="1"/>
</dbReference>
<dbReference type="GO" id="GO:0019323">
    <property type="term" value="P:pentose catabolic process"/>
    <property type="evidence" value="ECO:0007669"/>
    <property type="project" value="TreeGrafter"/>
</dbReference>
<dbReference type="InterPro" id="IPR001303">
    <property type="entry name" value="Aldolase_II/adducin_N"/>
</dbReference>
<accession>A0A9D5KB77</accession>
<keyword evidence="1" id="KW-0479">Metal-binding</keyword>
<dbReference type="AlphaFoldDB" id="A0A9D5KB77"/>
<dbReference type="Proteomes" id="UP000630660">
    <property type="component" value="Unassembled WGS sequence"/>
</dbReference>
<evidence type="ECO:0000256" key="1">
    <source>
        <dbReference type="ARBA" id="ARBA00022723"/>
    </source>
</evidence>
<evidence type="ECO:0000313" key="5">
    <source>
        <dbReference type="Proteomes" id="UP000630660"/>
    </source>
</evidence>
<dbReference type="InterPro" id="IPR050197">
    <property type="entry name" value="Aldolase_class_II_sugar_metab"/>
</dbReference>
<sequence>MNTKSPLVFNFSGKPSADLEALASKLRPVFEANGYSYVQATDTPRVALNFLSGDGVRAYRRNIPETFVLSLLQASEDPENPLEEWYPYLVRTLSNMLLVYIPGKKAHFFTLDLGYFVEDFGDDFYTRVFERIHPMASAILVVKNRFEPDLEPGLWEGDELSKKLGEAGKKLGEWDLLPAAFPIDKILPPKDFRHVQRLYGIGGLSYGNLSVRKDEARFWMSASGVDKSRLRKIGRDILMVTGYDADENAIVLSVPSVVEPRRVSVDAIEHWLIYKEHPEVNAIIHVHAWMEGVPTTLFQYPCGTYQLGQAVAEKVREARDPAETIVGLKNHGLTVTGRSLSHILDRIDGKLLKHVPMG</sequence>